<dbReference type="Proteomes" id="UP000219922">
    <property type="component" value="Unassembled WGS sequence"/>
</dbReference>
<name>A0A9X6SSV1_BACCE</name>
<protein>
    <submittedName>
        <fullName evidence="1">Uncharacterized protein</fullName>
    </submittedName>
</protein>
<gene>
    <name evidence="1" type="ORF">CON36_33425</name>
</gene>
<comment type="caution">
    <text evidence="1">The sequence shown here is derived from an EMBL/GenBank/DDBJ whole genome shotgun (WGS) entry which is preliminary data.</text>
</comment>
<reference evidence="1 2" key="1">
    <citation type="submission" date="2017-09" db="EMBL/GenBank/DDBJ databases">
        <title>Large-scale bioinformatics analysis of Bacillus genomes uncovers conserved roles of natural products in bacterial physiology.</title>
        <authorList>
            <consortium name="Agbiome Team Llc"/>
            <person name="Bleich R.M."/>
            <person name="Grubbs K.J."/>
            <person name="Santa Maria K.C."/>
            <person name="Allen S.E."/>
            <person name="Farag S."/>
            <person name="Shank E.A."/>
            <person name="Bowers A."/>
        </authorList>
    </citation>
    <scope>NUCLEOTIDE SEQUENCE [LARGE SCALE GENOMIC DNA]</scope>
    <source>
        <strain evidence="1 2">AFS092789</strain>
    </source>
</reference>
<dbReference type="RefSeq" id="WP_098006947.1">
    <property type="nucleotide sequence ID" value="NZ_NVMX01000175.1"/>
</dbReference>
<evidence type="ECO:0000313" key="2">
    <source>
        <dbReference type="Proteomes" id="UP000219922"/>
    </source>
</evidence>
<accession>A0A9X6SSV1</accession>
<organism evidence="1 2">
    <name type="scientific">Bacillus cereus</name>
    <dbReference type="NCBI Taxonomy" id="1396"/>
    <lineage>
        <taxon>Bacteria</taxon>
        <taxon>Bacillati</taxon>
        <taxon>Bacillota</taxon>
        <taxon>Bacilli</taxon>
        <taxon>Bacillales</taxon>
        <taxon>Bacillaceae</taxon>
        <taxon>Bacillus</taxon>
        <taxon>Bacillus cereus group</taxon>
    </lineage>
</organism>
<proteinExistence type="predicted"/>
<sequence length="261" mass="30338">MSITEGEQKLYENTIQSLKNMDFENWAATSFADKQFRLVFIKTMSNLIQEHCVRHEVELPDDMLLKNNKLAKSVFEDVLRDAFKVAVNHPKKRASQEKAAAKFKLAKPKELAGYGTGKLAEFFGVSVTTINNWIGEGRFLWEQENGRMVKVVRKTPKEKIKIHPDTWFDAPSGVRYQVKEVAEAFQADQQEWESSKQENTVSEQEQIQLYLDHFKKKYNGEDFNAVFGNKNWDSMTSEEETDAAMWSFFLQRISDEENTRD</sequence>
<dbReference type="AlphaFoldDB" id="A0A9X6SSV1"/>
<evidence type="ECO:0000313" key="1">
    <source>
        <dbReference type="EMBL" id="PDZ94515.1"/>
    </source>
</evidence>
<dbReference type="EMBL" id="NVMX01000175">
    <property type="protein sequence ID" value="PDZ94515.1"/>
    <property type="molecule type" value="Genomic_DNA"/>
</dbReference>